<dbReference type="AlphaFoldDB" id="A0A8R1HUK7"/>
<accession>A0A8R1HUK7</accession>
<feature type="coiled-coil region" evidence="1">
    <location>
        <begin position="479"/>
        <end position="709"/>
    </location>
</feature>
<reference evidence="2" key="2">
    <citation type="submission" date="2022-06" db="UniProtKB">
        <authorList>
            <consortium name="EnsemblMetazoa"/>
        </authorList>
    </citation>
    <scope>IDENTIFICATION</scope>
    <source>
        <strain evidence="2">DF5081</strain>
    </source>
</reference>
<keyword evidence="3" id="KW-1185">Reference proteome</keyword>
<dbReference type="Proteomes" id="UP000005237">
    <property type="component" value="Unassembled WGS sequence"/>
</dbReference>
<evidence type="ECO:0000313" key="2">
    <source>
        <dbReference type="EnsemblMetazoa" id="CJA11311b.1"/>
    </source>
</evidence>
<dbReference type="EnsemblMetazoa" id="CJA11311b.1">
    <property type="protein sequence ID" value="CJA11311b.1"/>
    <property type="gene ID" value="WBGene00130515"/>
</dbReference>
<evidence type="ECO:0000256" key="1">
    <source>
        <dbReference type="SAM" id="Coils"/>
    </source>
</evidence>
<protein>
    <submittedName>
        <fullName evidence="2">Uncharacterized protein</fullName>
    </submittedName>
</protein>
<organism evidence="2 3">
    <name type="scientific">Caenorhabditis japonica</name>
    <dbReference type="NCBI Taxonomy" id="281687"/>
    <lineage>
        <taxon>Eukaryota</taxon>
        <taxon>Metazoa</taxon>
        <taxon>Ecdysozoa</taxon>
        <taxon>Nematoda</taxon>
        <taxon>Chromadorea</taxon>
        <taxon>Rhabditida</taxon>
        <taxon>Rhabditina</taxon>
        <taxon>Rhabditomorpha</taxon>
        <taxon>Rhabditoidea</taxon>
        <taxon>Rhabditidae</taxon>
        <taxon>Peloderinae</taxon>
        <taxon>Caenorhabditis</taxon>
    </lineage>
</organism>
<proteinExistence type="predicted"/>
<sequence length="749" mass="84598">MDSTTNSLTNEEFVIIETHDENNEDQGEQSGSIQININPTSISFNDGNSFGHLFGHLSLSNETTSNTALVETPLTDGNIQANTPMASLVNVLEDSIIVNANSASANSSLINAADVESIETNLRTAIRLAKLLNNGIQEKNLKIAELEQQQAIQQSNFLKAKTDHNEENKSIVDKLHTQIHAQNLKIAALEQQQAIQQSNFLKSKADHDEEVFKLGEKLKHTLEALEKANEDSKMIGSELQENKSIMDKLHTEIHAQTLKIADLEHQQGIQQSNFLKYKADHDEEVFKLGEELKDTLEALEKANEDSKKIGSELQENKCIMDKLHTQIHAQTLKIADLEHQQAIQQSNFLKSKGDHDEESSAARANLIKLENVKNELELKLKETITEKDLALKNLRDQLAHSQNVAAQLQQTAEKKNNDVLNELENLREENAGLKNKLKEEIDRHLEEIDLRKMAEASLQKAVEARFEEARQLAEKTEYSLRLTEENAKLRKDLEDANEALEKAKDPSKMEHLNRALKKVFELGEELKDTLEALEKANEDSKKIGSELQENKSIVDKLHTQIHAQNLKIADLEQQQGIQQSNFLKSKADHDEESSAARANLIKLENVKNELELKLKKTITEKDLALKKAKADNDEESYAAQVQFDELENVNNKLELKLKETITEKDSALKNLRVQLAHSQNVAIQLKQAGEKKRQENERLTNKLDETLAEKLVNTDLAEITATELQKDQQDNKQLFADLEQLCRGLVDNL</sequence>
<feature type="coiled-coil region" evidence="1">
    <location>
        <begin position="129"/>
        <end position="192"/>
    </location>
</feature>
<reference evidence="3" key="1">
    <citation type="submission" date="2010-08" db="EMBL/GenBank/DDBJ databases">
        <authorList>
            <consortium name="Caenorhabditis japonica Sequencing Consortium"/>
            <person name="Wilson R.K."/>
        </authorList>
    </citation>
    <scope>NUCLEOTIDE SEQUENCE [LARGE SCALE GENOMIC DNA]</scope>
    <source>
        <strain evidence="3">DF5081</strain>
    </source>
</reference>
<keyword evidence="1" id="KW-0175">Coiled coil</keyword>
<feature type="coiled-coil region" evidence="1">
    <location>
        <begin position="246"/>
        <end position="443"/>
    </location>
</feature>
<evidence type="ECO:0000313" key="3">
    <source>
        <dbReference type="Proteomes" id="UP000005237"/>
    </source>
</evidence>
<name>A0A8R1HUK7_CAEJA</name>